<comment type="similarity">
    <text evidence="8">Belongs to the MobA family.</text>
</comment>
<dbReference type="Gene3D" id="3.90.550.10">
    <property type="entry name" value="Spore Coat Polysaccharide Biosynthesis Protein SpsA, Chain A"/>
    <property type="match status" value="1"/>
</dbReference>
<keyword evidence="5 8" id="KW-0460">Magnesium</keyword>
<evidence type="ECO:0000256" key="4">
    <source>
        <dbReference type="ARBA" id="ARBA00022741"/>
    </source>
</evidence>
<comment type="subcellular location">
    <subcellularLocation>
        <location evidence="8">Cytoplasm</location>
    </subcellularLocation>
</comment>
<dbReference type="EC" id="2.7.7.77" evidence="8"/>
<comment type="caution">
    <text evidence="8">Lacks conserved residue(s) required for the propagation of feature annotation.</text>
</comment>
<dbReference type="InterPro" id="IPR029044">
    <property type="entry name" value="Nucleotide-diphossugar_trans"/>
</dbReference>
<comment type="subunit">
    <text evidence="8">Monomer.</text>
</comment>
<evidence type="ECO:0000313" key="10">
    <source>
        <dbReference type="EMBL" id="QYO78263.1"/>
    </source>
</evidence>
<keyword evidence="4 8" id="KW-0547">Nucleotide-binding</keyword>
<comment type="cofactor">
    <cofactor evidence="8">
        <name>Mg(2+)</name>
        <dbReference type="ChEBI" id="CHEBI:18420"/>
    </cofactor>
</comment>
<evidence type="ECO:0000313" key="11">
    <source>
        <dbReference type="Proteomes" id="UP000825799"/>
    </source>
</evidence>
<feature type="binding site" evidence="8">
    <location>
        <begin position="8"/>
        <end position="10"/>
    </location>
    <ligand>
        <name>GTP</name>
        <dbReference type="ChEBI" id="CHEBI:37565"/>
    </ligand>
</feature>
<keyword evidence="7 8" id="KW-0501">Molybdenum cofactor biosynthesis</keyword>
<evidence type="ECO:0000259" key="9">
    <source>
        <dbReference type="Pfam" id="PF12804"/>
    </source>
</evidence>
<dbReference type="InterPro" id="IPR025877">
    <property type="entry name" value="MobA-like_NTP_Trfase"/>
</dbReference>
<keyword evidence="3 8" id="KW-0479">Metal-binding</keyword>
<keyword evidence="2 8" id="KW-0808">Transferase</keyword>
<keyword evidence="11" id="KW-1185">Reference proteome</keyword>
<sequence>MNAVGLILAGGSGSRLGSVRKADLRLGGQTLIERVVARLRVTAPPLLISTGRAAEDLTAFGTPVGDLELPLAGPLAGLAAAGQLLSGRDPETIVVTVAVDTPFLPPDYVERLVGAIAGGARAAQAGWQGNGYPTNAAWRLADLVDLAAGITAGTAPNSPKALLREHHAMMVDWSGSHAEDPFANLNTLADLVALAGRASLQPA</sequence>
<evidence type="ECO:0000256" key="2">
    <source>
        <dbReference type="ARBA" id="ARBA00022679"/>
    </source>
</evidence>
<dbReference type="Proteomes" id="UP000825799">
    <property type="component" value="Chromosome"/>
</dbReference>
<reference evidence="10 11" key="1">
    <citation type="submission" date="2021-08" db="EMBL/GenBank/DDBJ databases">
        <title>Devosia salina sp. nov., isolated from the South China Sea sediment.</title>
        <authorList>
            <person name="Zhou Z."/>
        </authorList>
    </citation>
    <scope>NUCLEOTIDE SEQUENCE [LARGE SCALE GENOMIC DNA]</scope>
    <source>
        <strain evidence="10 11">SCS-3</strain>
    </source>
</reference>
<dbReference type="HAMAP" id="MF_00316">
    <property type="entry name" value="MobA"/>
    <property type="match status" value="1"/>
</dbReference>
<evidence type="ECO:0000256" key="7">
    <source>
        <dbReference type="ARBA" id="ARBA00023150"/>
    </source>
</evidence>
<dbReference type="EMBL" id="CP080590">
    <property type="protein sequence ID" value="QYO78263.1"/>
    <property type="molecule type" value="Genomic_DNA"/>
</dbReference>
<evidence type="ECO:0000256" key="5">
    <source>
        <dbReference type="ARBA" id="ARBA00022842"/>
    </source>
</evidence>
<comment type="domain">
    <text evidence="8">The N-terminal domain determines nucleotide recognition and specific binding, while the C-terminal domain determines the specific binding to the target protein.</text>
</comment>
<keyword evidence="6 8" id="KW-0342">GTP-binding</keyword>
<dbReference type="Pfam" id="PF12804">
    <property type="entry name" value="NTP_transf_3"/>
    <property type="match status" value="1"/>
</dbReference>
<organism evidence="10 11">
    <name type="scientific">Devosia salina</name>
    <dbReference type="NCBI Taxonomy" id="2860336"/>
    <lineage>
        <taxon>Bacteria</taxon>
        <taxon>Pseudomonadati</taxon>
        <taxon>Pseudomonadota</taxon>
        <taxon>Alphaproteobacteria</taxon>
        <taxon>Hyphomicrobiales</taxon>
        <taxon>Devosiaceae</taxon>
        <taxon>Devosia</taxon>
    </lineage>
</organism>
<feature type="binding site" evidence="8">
    <location>
        <position position="100"/>
    </location>
    <ligand>
        <name>GTP</name>
        <dbReference type="ChEBI" id="CHEBI:37565"/>
    </ligand>
</feature>
<evidence type="ECO:0000256" key="1">
    <source>
        <dbReference type="ARBA" id="ARBA00022490"/>
    </source>
</evidence>
<dbReference type="GO" id="GO:0016740">
    <property type="term" value="F:transferase activity"/>
    <property type="evidence" value="ECO:0007669"/>
    <property type="project" value="UniProtKB-KW"/>
</dbReference>
<dbReference type="PANTHER" id="PTHR19136">
    <property type="entry name" value="MOLYBDENUM COFACTOR GUANYLYLTRANSFERASE"/>
    <property type="match status" value="1"/>
</dbReference>
<dbReference type="RefSeq" id="WP_220306742.1">
    <property type="nucleotide sequence ID" value="NZ_CP080590.1"/>
</dbReference>
<accession>A0ABX8WHB5</accession>
<dbReference type="PANTHER" id="PTHR19136:SF81">
    <property type="entry name" value="MOLYBDENUM COFACTOR GUANYLYLTRANSFERASE"/>
    <property type="match status" value="1"/>
</dbReference>
<evidence type="ECO:0000256" key="3">
    <source>
        <dbReference type="ARBA" id="ARBA00022723"/>
    </source>
</evidence>
<feature type="binding site" evidence="8">
    <location>
        <position position="21"/>
    </location>
    <ligand>
        <name>GTP</name>
        <dbReference type="ChEBI" id="CHEBI:37565"/>
    </ligand>
</feature>
<gene>
    <name evidence="8" type="primary">mobA</name>
    <name evidence="10" type="ORF">K1X15_06835</name>
</gene>
<comment type="catalytic activity">
    <reaction evidence="8">
        <text>Mo-molybdopterin + GTP + H(+) = Mo-molybdopterin guanine dinucleotide + diphosphate</text>
        <dbReference type="Rhea" id="RHEA:34243"/>
        <dbReference type="ChEBI" id="CHEBI:15378"/>
        <dbReference type="ChEBI" id="CHEBI:33019"/>
        <dbReference type="ChEBI" id="CHEBI:37565"/>
        <dbReference type="ChEBI" id="CHEBI:71302"/>
        <dbReference type="ChEBI" id="CHEBI:71310"/>
        <dbReference type="EC" id="2.7.7.77"/>
    </reaction>
</comment>
<feature type="domain" description="MobA-like NTP transferase" evidence="9">
    <location>
        <begin position="5"/>
        <end position="148"/>
    </location>
</feature>
<keyword evidence="1 8" id="KW-0963">Cytoplasm</keyword>
<proteinExistence type="inferred from homology"/>
<evidence type="ECO:0000256" key="8">
    <source>
        <dbReference type="HAMAP-Rule" id="MF_00316"/>
    </source>
</evidence>
<dbReference type="SUPFAM" id="SSF53448">
    <property type="entry name" value="Nucleotide-diphospho-sugar transferases"/>
    <property type="match status" value="1"/>
</dbReference>
<feature type="binding site" evidence="8">
    <location>
        <position position="100"/>
    </location>
    <ligand>
        <name>Mg(2+)</name>
        <dbReference type="ChEBI" id="CHEBI:18420"/>
    </ligand>
</feature>
<dbReference type="InterPro" id="IPR013482">
    <property type="entry name" value="Molybde_CF_guanTrfase"/>
</dbReference>
<protein>
    <recommendedName>
        <fullName evidence="8">Molybdenum cofactor guanylyltransferase</fullName>
        <shortName evidence="8">MoCo guanylyltransferase</shortName>
        <ecNumber evidence="8">2.7.7.77</ecNumber>
    </recommendedName>
    <alternativeName>
        <fullName evidence="8">GTP:molybdopterin guanylyltransferase</fullName>
    </alternativeName>
    <alternativeName>
        <fullName evidence="8">Mo-MPT guanylyltransferase</fullName>
    </alternativeName>
    <alternativeName>
        <fullName evidence="8">Molybdopterin guanylyltransferase</fullName>
    </alternativeName>
    <alternativeName>
        <fullName evidence="8">Molybdopterin-guanine dinucleotide synthase</fullName>
        <shortName evidence="8">MGD synthase</shortName>
    </alternativeName>
</protein>
<comment type="function">
    <text evidence="8">Transfers a GMP moiety from GTP to Mo-molybdopterin (Mo-MPT) cofactor (Moco or molybdenum cofactor) to form Mo-molybdopterin guanine dinucleotide (Mo-MGD) cofactor.</text>
</comment>
<evidence type="ECO:0000256" key="6">
    <source>
        <dbReference type="ARBA" id="ARBA00023134"/>
    </source>
</evidence>
<name>A0ABX8WHB5_9HYPH</name>